<accession>A0A3E0HHN5</accession>
<keyword evidence="3" id="KW-1185">Reference proteome</keyword>
<sequence length="292" mass="31280">MIALGRYGAWLHPVYDDSSRIEQAVEAEALGYGAVWLGLGQRDVSDLRLVERVLDATSHVTVATAIVNMWTNDPVALAASYHRLSPAHRDRLLLGIGLGHPESTTGYRSPRRRMESFLDTLDAEGLPAAHRILAALGPRTLRLAAGRAAGSHPYLTVPAHTRAARRLLGPGPLLAPEQTVVVDADPPEGRRRGRDFVAEPYLRLSNYVNNLLRHGYAEADVTGDGSDRLIDDLVPHGTPEAVAAALDRHLDAGADHVAIQVLPRPGDGPMPALRALAGRIFTGRSAVAASST</sequence>
<dbReference type="EMBL" id="QUNO01000007">
    <property type="protein sequence ID" value="REH45994.1"/>
    <property type="molecule type" value="Genomic_DNA"/>
</dbReference>
<evidence type="ECO:0000313" key="3">
    <source>
        <dbReference type="Proteomes" id="UP000256269"/>
    </source>
</evidence>
<dbReference type="PANTHER" id="PTHR30137">
    <property type="entry name" value="LUCIFERASE-LIKE MONOOXYGENASE"/>
    <property type="match status" value="1"/>
</dbReference>
<gene>
    <name evidence="2" type="ORF">BCF44_107126</name>
</gene>
<dbReference type="GO" id="GO:0005829">
    <property type="term" value="C:cytosol"/>
    <property type="evidence" value="ECO:0007669"/>
    <property type="project" value="TreeGrafter"/>
</dbReference>
<organism evidence="2 3">
    <name type="scientific">Kutzneria buriramensis</name>
    <dbReference type="NCBI Taxonomy" id="1045776"/>
    <lineage>
        <taxon>Bacteria</taxon>
        <taxon>Bacillati</taxon>
        <taxon>Actinomycetota</taxon>
        <taxon>Actinomycetes</taxon>
        <taxon>Pseudonocardiales</taxon>
        <taxon>Pseudonocardiaceae</taxon>
        <taxon>Kutzneria</taxon>
    </lineage>
</organism>
<dbReference type="InterPro" id="IPR050766">
    <property type="entry name" value="Bact_Lucif_Oxidored"/>
</dbReference>
<dbReference type="InterPro" id="IPR019922">
    <property type="entry name" value="Lucif-like_OxRdatse_MSMEG_4141"/>
</dbReference>
<dbReference type="RefSeq" id="WP_342775628.1">
    <property type="nucleotide sequence ID" value="NZ_CP144375.1"/>
</dbReference>
<dbReference type="Proteomes" id="UP000256269">
    <property type="component" value="Unassembled WGS sequence"/>
</dbReference>
<name>A0A3E0HHN5_9PSEU</name>
<dbReference type="AlphaFoldDB" id="A0A3E0HHN5"/>
<evidence type="ECO:0000259" key="1">
    <source>
        <dbReference type="Pfam" id="PF00296"/>
    </source>
</evidence>
<dbReference type="NCBIfam" id="TIGR03620">
    <property type="entry name" value="F420_MSMEG_4141"/>
    <property type="match status" value="1"/>
</dbReference>
<dbReference type="SUPFAM" id="SSF51679">
    <property type="entry name" value="Bacterial luciferase-like"/>
    <property type="match status" value="1"/>
</dbReference>
<proteinExistence type="predicted"/>
<evidence type="ECO:0000313" key="2">
    <source>
        <dbReference type="EMBL" id="REH45994.1"/>
    </source>
</evidence>
<dbReference type="Pfam" id="PF00296">
    <property type="entry name" value="Bac_luciferase"/>
    <property type="match status" value="1"/>
</dbReference>
<comment type="caution">
    <text evidence="2">The sequence shown here is derived from an EMBL/GenBank/DDBJ whole genome shotgun (WGS) entry which is preliminary data.</text>
</comment>
<feature type="domain" description="Luciferase-like" evidence="1">
    <location>
        <begin position="21"/>
        <end position="120"/>
    </location>
</feature>
<dbReference type="PANTHER" id="PTHR30137:SF18">
    <property type="entry name" value="CONSERVED PROTEIN"/>
    <property type="match status" value="1"/>
</dbReference>
<reference evidence="2 3" key="1">
    <citation type="submission" date="2018-08" db="EMBL/GenBank/DDBJ databases">
        <title>Genomic Encyclopedia of Archaeal and Bacterial Type Strains, Phase II (KMG-II): from individual species to whole genera.</title>
        <authorList>
            <person name="Goeker M."/>
        </authorList>
    </citation>
    <scope>NUCLEOTIDE SEQUENCE [LARGE SCALE GENOMIC DNA]</scope>
    <source>
        <strain evidence="2 3">DSM 45791</strain>
    </source>
</reference>
<dbReference type="InterPro" id="IPR011251">
    <property type="entry name" value="Luciferase-like_dom"/>
</dbReference>
<dbReference type="InterPro" id="IPR036661">
    <property type="entry name" value="Luciferase-like_sf"/>
</dbReference>
<dbReference type="GO" id="GO:0016705">
    <property type="term" value="F:oxidoreductase activity, acting on paired donors, with incorporation or reduction of molecular oxygen"/>
    <property type="evidence" value="ECO:0007669"/>
    <property type="project" value="InterPro"/>
</dbReference>
<protein>
    <submittedName>
        <fullName evidence="2">Putative F420-dependent oxidoreductase</fullName>
    </submittedName>
</protein>
<dbReference type="Gene3D" id="3.20.20.30">
    <property type="entry name" value="Luciferase-like domain"/>
    <property type="match status" value="2"/>
</dbReference>